<evidence type="ECO:0000256" key="1">
    <source>
        <dbReference type="SAM" id="SignalP"/>
    </source>
</evidence>
<dbReference type="Pfam" id="PF03724">
    <property type="entry name" value="META"/>
    <property type="match status" value="1"/>
</dbReference>
<reference evidence="4 5" key="1">
    <citation type="submission" date="2024-01" db="EMBL/GenBank/DDBJ databases">
        <title>The diversity of rhizobia nodulating Mimosa spp. in eleven states of Brazil covering several biomes is determined by host plant, location, and edaphic factors.</title>
        <authorList>
            <person name="Rouws L."/>
            <person name="Barauna A."/>
            <person name="Beukes C."/>
            <person name="De Faria S.M."/>
            <person name="Gross E."/>
            <person name="Dos Reis Junior F.B."/>
            <person name="Simon M."/>
            <person name="Maluk M."/>
            <person name="Odee D.W."/>
            <person name="Kenicer G."/>
            <person name="Young J.P.W."/>
            <person name="Reis V.M."/>
            <person name="Zilli J."/>
            <person name="James E.K."/>
        </authorList>
    </citation>
    <scope>NUCLEOTIDE SEQUENCE [LARGE SCALE GENOMIC DNA]</scope>
    <source>
        <strain evidence="4 5">JPY167</strain>
    </source>
</reference>
<dbReference type="PANTHER" id="PTHR35535:SF1">
    <property type="entry name" value="HEAT SHOCK PROTEIN HSLJ"/>
    <property type="match status" value="1"/>
</dbReference>
<evidence type="ECO:0000259" key="3">
    <source>
        <dbReference type="Pfam" id="PF14302"/>
    </source>
</evidence>
<dbReference type="InterPro" id="IPR025485">
    <property type="entry name" value="DUF4377"/>
</dbReference>
<feature type="chain" id="PRO_5047103536" evidence="1">
    <location>
        <begin position="22"/>
        <end position="273"/>
    </location>
</feature>
<dbReference type="InterPro" id="IPR038670">
    <property type="entry name" value="HslJ-like_sf"/>
</dbReference>
<comment type="caution">
    <text evidence="4">The sequence shown here is derived from an EMBL/GenBank/DDBJ whole genome shotgun (WGS) entry which is preliminary data.</text>
</comment>
<proteinExistence type="predicted"/>
<dbReference type="InterPro" id="IPR005184">
    <property type="entry name" value="DUF306_Meta_HslJ"/>
</dbReference>
<sequence>MKRNLLFLLLALAACSQIPDAQSPAPSTSASTAAGASAVPAIEPGILSQYHWQLSDAFDSKGMRIDALFARAEKPVQLDFSADRLNVVNSCNNMGASYSVKKGRLQIGQMVSTMMACPDAARAALDDAIARRLHGSLDVSLLARGDTPRMQLVTDSGDTLTFIGVPTAQTRFGGAGETTFLEVAAQSVQCHHPLIPDKQCLLVRERHFDEHGLPTGTPGAWQPLYQEIEGYAHTPGMRDVLRVKRYTIKNPPADGPAIAYVLDIVVESEKVEN</sequence>
<dbReference type="EMBL" id="JAYMRV010000002">
    <property type="protein sequence ID" value="MEM5420471.1"/>
    <property type="molecule type" value="Genomic_DNA"/>
</dbReference>
<feature type="signal peptide" evidence="1">
    <location>
        <begin position="1"/>
        <end position="21"/>
    </location>
</feature>
<dbReference type="PROSITE" id="PS51257">
    <property type="entry name" value="PROKAR_LIPOPROTEIN"/>
    <property type="match status" value="1"/>
</dbReference>
<dbReference type="RefSeq" id="WP_342946022.1">
    <property type="nucleotide sequence ID" value="NZ_JAYMRV010000002.1"/>
</dbReference>
<name>A0ABU9RLN1_9BURK</name>
<evidence type="ECO:0000313" key="5">
    <source>
        <dbReference type="Proteomes" id="UP001489897"/>
    </source>
</evidence>
<organism evidence="4 5">
    <name type="scientific">Paraburkholderia ferrariae</name>
    <dbReference type="NCBI Taxonomy" id="386056"/>
    <lineage>
        <taxon>Bacteria</taxon>
        <taxon>Pseudomonadati</taxon>
        <taxon>Pseudomonadota</taxon>
        <taxon>Betaproteobacteria</taxon>
        <taxon>Burkholderiales</taxon>
        <taxon>Burkholderiaceae</taxon>
        <taxon>Paraburkholderia</taxon>
    </lineage>
</organism>
<gene>
    <name evidence="4" type="ORF">VSR73_05250</name>
</gene>
<dbReference type="Gene3D" id="2.40.128.270">
    <property type="match status" value="1"/>
</dbReference>
<evidence type="ECO:0000313" key="4">
    <source>
        <dbReference type="EMBL" id="MEM5420471.1"/>
    </source>
</evidence>
<evidence type="ECO:0000259" key="2">
    <source>
        <dbReference type="Pfam" id="PF03724"/>
    </source>
</evidence>
<dbReference type="Pfam" id="PF14302">
    <property type="entry name" value="DUF4377"/>
    <property type="match status" value="1"/>
</dbReference>
<protein>
    <submittedName>
        <fullName evidence="4">DUF4377 domain-containing protein</fullName>
    </submittedName>
</protein>
<dbReference type="Proteomes" id="UP001489897">
    <property type="component" value="Unassembled WGS sequence"/>
</dbReference>
<keyword evidence="1" id="KW-0732">Signal</keyword>
<feature type="domain" description="DUF4377" evidence="3">
    <location>
        <begin position="182"/>
        <end position="267"/>
    </location>
</feature>
<dbReference type="PANTHER" id="PTHR35535">
    <property type="entry name" value="HEAT SHOCK PROTEIN HSLJ"/>
    <property type="match status" value="1"/>
</dbReference>
<feature type="domain" description="DUF306" evidence="2">
    <location>
        <begin position="70"/>
        <end position="161"/>
    </location>
</feature>
<accession>A0ABU9RLN1</accession>
<dbReference type="InterPro" id="IPR053147">
    <property type="entry name" value="Hsp_HslJ-like"/>
</dbReference>
<keyword evidence="5" id="KW-1185">Reference proteome</keyword>